<dbReference type="GO" id="GO:0030244">
    <property type="term" value="P:cellulose biosynthetic process"/>
    <property type="evidence" value="ECO:0007669"/>
    <property type="project" value="InterPro"/>
</dbReference>
<evidence type="ECO:0000256" key="7">
    <source>
        <dbReference type="ARBA" id="ARBA00023316"/>
    </source>
</evidence>
<evidence type="ECO:0000313" key="12">
    <source>
        <dbReference type="Proteomes" id="UP000813462"/>
    </source>
</evidence>
<keyword evidence="6 10" id="KW-0472">Membrane</keyword>
<feature type="transmembrane region" description="Helical" evidence="10">
    <location>
        <begin position="612"/>
        <end position="636"/>
    </location>
</feature>
<keyword evidence="7" id="KW-0961">Cell wall biogenesis/degradation</keyword>
<feature type="compositionally biased region" description="Basic and acidic residues" evidence="9">
    <location>
        <begin position="239"/>
        <end position="249"/>
    </location>
</feature>
<keyword evidence="2" id="KW-0328">Glycosyltransferase</keyword>
<evidence type="ECO:0000256" key="2">
    <source>
        <dbReference type="ARBA" id="ARBA00022676"/>
    </source>
</evidence>
<evidence type="ECO:0000313" key="11">
    <source>
        <dbReference type="EMBL" id="KAH7533089.1"/>
    </source>
</evidence>
<keyword evidence="4 10" id="KW-0812">Transmembrane</keyword>
<dbReference type="EMBL" id="JAEACU010000004">
    <property type="protein sequence ID" value="KAH7533089.1"/>
    <property type="molecule type" value="Genomic_DNA"/>
</dbReference>
<accession>A0A978VJ20</accession>
<protein>
    <recommendedName>
        <fullName evidence="13">Cellulose synthase-like protein H1</fullName>
    </recommendedName>
</protein>
<dbReference type="GO" id="GO:0016020">
    <property type="term" value="C:membrane"/>
    <property type="evidence" value="ECO:0007669"/>
    <property type="project" value="InterPro"/>
</dbReference>
<keyword evidence="5 10" id="KW-1133">Transmembrane helix</keyword>
<comment type="caution">
    <text evidence="11">The sequence shown here is derived from an EMBL/GenBank/DDBJ whole genome shotgun (WGS) entry which is preliminary data.</text>
</comment>
<dbReference type="Proteomes" id="UP000813462">
    <property type="component" value="Unassembled WGS sequence"/>
</dbReference>
<feature type="transmembrane region" description="Helical" evidence="10">
    <location>
        <begin position="574"/>
        <end position="600"/>
    </location>
</feature>
<organism evidence="11 12">
    <name type="scientific">Ziziphus jujuba var. spinosa</name>
    <dbReference type="NCBI Taxonomy" id="714518"/>
    <lineage>
        <taxon>Eukaryota</taxon>
        <taxon>Viridiplantae</taxon>
        <taxon>Streptophyta</taxon>
        <taxon>Embryophyta</taxon>
        <taxon>Tracheophyta</taxon>
        <taxon>Spermatophyta</taxon>
        <taxon>Magnoliopsida</taxon>
        <taxon>eudicotyledons</taxon>
        <taxon>Gunneridae</taxon>
        <taxon>Pentapetalae</taxon>
        <taxon>rosids</taxon>
        <taxon>fabids</taxon>
        <taxon>Rosales</taxon>
        <taxon>Rhamnaceae</taxon>
        <taxon>Paliureae</taxon>
        <taxon>Ziziphus</taxon>
    </lineage>
</organism>
<gene>
    <name evidence="11" type="ORF">FEM48_Zijuj04G0093300</name>
</gene>
<reference evidence="11" key="1">
    <citation type="journal article" date="2021" name="Front. Plant Sci.">
        <title>Chromosome-Scale Genome Assembly for Chinese Sour Jujube and Insights Into Its Genome Evolution and Domestication Signature.</title>
        <authorList>
            <person name="Shen L.-Y."/>
            <person name="Luo H."/>
            <person name="Wang X.-L."/>
            <person name="Wang X.-M."/>
            <person name="Qiu X.-J."/>
            <person name="Liu H."/>
            <person name="Zhou S.-S."/>
            <person name="Jia K.-H."/>
            <person name="Nie S."/>
            <person name="Bao Y.-T."/>
            <person name="Zhang R.-G."/>
            <person name="Yun Q.-Z."/>
            <person name="Chai Y.-H."/>
            <person name="Lu J.-Y."/>
            <person name="Li Y."/>
            <person name="Zhao S.-W."/>
            <person name="Mao J.-F."/>
            <person name="Jia S.-G."/>
            <person name="Mao Y.-M."/>
        </authorList>
    </citation>
    <scope>NUCLEOTIDE SEQUENCE</scope>
    <source>
        <strain evidence="11">AT0</strain>
        <tissue evidence="11">Leaf</tissue>
    </source>
</reference>
<feature type="transmembrane region" description="Helical" evidence="10">
    <location>
        <begin position="172"/>
        <end position="189"/>
    </location>
</feature>
<dbReference type="InterPro" id="IPR029044">
    <property type="entry name" value="Nucleotide-diphossugar_trans"/>
</dbReference>
<feature type="transmembrane region" description="Helical" evidence="10">
    <location>
        <begin position="657"/>
        <end position="676"/>
    </location>
</feature>
<dbReference type="InterPro" id="IPR005150">
    <property type="entry name" value="Cellulose_synth"/>
</dbReference>
<dbReference type="AlphaFoldDB" id="A0A978VJ20"/>
<comment type="subcellular location">
    <subcellularLocation>
        <location evidence="1">Endomembrane system</location>
        <topology evidence="1">Multi-pass membrane protein</topology>
    </subcellularLocation>
</comment>
<keyword evidence="3" id="KW-0808">Transferase</keyword>
<feature type="transmembrane region" description="Helical" evidence="10">
    <location>
        <begin position="702"/>
        <end position="724"/>
    </location>
</feature>
<sequence length="794" mass="89655">MYGSITEEAVTGMKIHSQGWNSLMDLLEPPASFGSASLDGPIVTVQRKRWATGLLEAFSSRRNPVFLTPNRKLKLRQCLAYTWILSWTFSSFPELVYTSFLYTRISYPANHDGIGNICFPAATYPNSVKHKHSPLRHGNVGPMCSPTKSMANNSDSPLCEIKYLNNNKHRSLSLIVLLLKLYIVAYRLVHLSDHGFPWFIAFLCDCWYTFIWLLWINIGWTSVDYKTHPQLLLQRSSSDRSFRDDDGSDARTTNNDSKYGAEEYEKLREKIEDAVHGKVPIDLSGDYAVFADTQKNNHPAIIKIIVENKERLSNGLPHLIYVCREKRPNYQHHYKAGAVNVLTRVSGAMTNAPFTLNVDSDMFVNNPKIIKQAMCLLLGLRHENCAYIQCRDIFYNDLKDDPFGNNFLIAFEILGRGMSGIQGPMFGGSGKMSYEEMKRKFGNSMELIKLAAQTLSGESDIDGPLNLSSRIETACQVANCDYEHETEWGSKIGWVYGSITEDIVTGMKIHSRGWRSVLYISDPPSFIGSAPLGGPTVTIQRKRWATGQLEVLFSKNNPLFLTLKGKLKLRQCLAYMWILLWGASSIPELFYTFLPIYSIITNSYFLPKVGEVAFIGVIALVLTQNLQHITFCMGCGQNFRECWNGMRMNRITNMTSSLLACLSWILKFFGISETFFEVTKKYQPIVNDGADSGRFSFDDSAMYVPITTLLFLHLTALFMPLLGLRPLNDVGRCGPGLLEYIFSLFMVISYWPYVRGLFGKGEHGIPFSTKCKSSILVLIFLLVCKLFGGGSLFH</sequence>
<evidence type="ECO:0000256" key="8">
    <source>
        <dbReference type="PIRSR" id="PIRSR605150-3"/>
    </source>
</evidence>
<evidence type="ECO:0000256" key="5">
    <source>
        <dbReference type="ARBA" id="ARBA00022989"/>
    </source>
</evidence>
<dbReference type="PANTHER" id="PTHR13301">
    <property type="entry name" value="X-BOX TRANSCRIPTION FACTOR-RELATED"/>
    <property type="match status" value="1"/>
</dbReference>
<evidence type="ECO:0000256" key="6">
    <source>
        <dbReference type="ARBA" id="ARBA00023136"/>
    </source>
</evidence>
<dbReference type="GO" id="GO:0016760">
    <property type="term" value="F:cellulose synthase (UDP-forming) activity"/>
    <property type="evidence" value="ECO:0007669"/>
    <property type="project" value="InterPro"/>
</dbReference>
<feature type="region of interest" description="Disordered" evidence="9">
    <location>
        <begin position="239"/>
        <end position="259"/>
    </location>
</feature>
<name>A0A978VJ20_ZIZJJ</name>
<evidence type="ECO:0008006" key="13">
    <source>
        <dbReference type="Google" id="ProtNLM"/>
    </source>
</evidence>
<evidence type="ECO:0000256" key="9">
    <source>
        <dbReference type="SAM" id="MobiDB-lite"/>
    </source>
</evidence>
<evidence type="ECO:0000256" key="1">
    <source>
        <dbReference type="ARBA" id="ARBA00004127"/>
    </source>
</evidence>
<feature type="binding site" evidence="8">
    <location>
        <position position="359"/>
    </location>
    <ligand>
        <name>Mn(2+)</name>
        <dbReference type="ChEBI" id="CHEBI:29035"/>
    </ligand>
</feature>
<feature type="binding site" evidence="8">
    <location>
        <position position="335"/>
    </location>
    <ligand>
        <name>Mn(2+)</name>
        <dbReference type="ChEBI" id="CHEBI:29035"/>
    </ligand>
</feature>
<dbReference type="Gene3D" id="3.90.550.10">
    <property type="entry name" value="Spore Coat Polysaccharide Biosynthesis Protein SpsA, Chain A"/>
    <property type="match status" value="1"/>
</dbReference>
<dbReference type="Pfam" id="PF03552">
    <property type="entry name" value="Cellulose_synt"/>
    <property type="match status" value="2"/>
</dbReference>
<feature type="transmembrane region" description="Helical" evidence="10">
    <location>
        <begin position="773"/>
        <end position="793"/>
    </location>
</feature>
<evidence type="ECO:0000256" key="3">
    <source>
        <dbReference type="ARBA" id="ARBA00022679"/>
    </source>
</evidence>
<feature type="transmembrane region" description="Helical" evidence="10">
    <location>
        <begin position="195"/>
        <end position="216"/>
    </location>
</feature>
<feature type="transmembrane region" description="Helical" evidence="10">
    <location>
        <begin position="736"/>
        <end position="753"/>
    </location>
</feature>
<dbReference type="GO" id="GO:0012505">
    <property type="term" value="C:endomembrane system"/>
    <property type="evidence" value="ECO:0007669"/>
    <property type="project" value="UniProtKB-SubCell"/>
</dbReference>
<evidence type="ECO:0000256" key="4">
    <source>
        <dbReference type="ARBA" id="ARBA00022692"/>
    </source>
</evidence>
<proteinExistence type="predicted"/>
<evidence type="ECO:0000256" key="10">
    <source>
        <dbReference type="SAM" id="Phobius"/>
    </source>
</evidence>
<dbReference type="GO" id="GO:0071555">
    <property type="term" value="P:cell wall organization"/>
    <property type="evidence" value="ECO:0007669"/>
    <property type="project" value="UniProtKB-KW"/>
</dbReference>
<dbReference type="SUPFAM" id="SSF53448">
    <property type="entry name" value="Nucleotide-diphospho-sugar transferases"/>
    <property type="match status" value="1"/>
</dbReference>